<reference evidence="2" key="1">
    <citation type="submission" date="2017-06" db="EMBL/GenBank/DDBJ databases">
        <title>Genome analysis of Fimbriiglobus ruber SP5, the first member of the order Planctomycetales with confirmed chitinolytic capability.</title>
        <authorList>
            <person name="Ravin N.V."/>
            <person name="Rakitin A.L."/>
            <person name="Ivanova A.A."/>
            <person name="Beletsky A.V."/>
            <person name="Kulichevskaya I.S."/>
            <person name="Mardanov A.V."/>
            <person name="Dedysh S.N."/>
        </authorList>
    </citation>
    <scope>NUCLEOTIDE SEQUENCE [LARGE SCALE GENOMIC DNA]</scope>
    <source>
        <strain evidence="2">SP5</strain>
    </source>
</reference>
<dbReference type="OrthoDB" id="237792at2"/>
<dbReference type="Gene3D" id="2.60.120.380">
    <property type="match status" value="2"/>
</dbReference>
<accession>A0A225DTM4</accession>
<keyword evidence="2" id="KW-1185">Reference proteome</keyword>
<protein>
    <submittedName>
        <fullName evidence="1">High-affnity carbon uptake protein Hat/HatR</fullName>
    </submittedName>
</protein>
<name>A0A225DTM4_9BACT</name>
<evidence type="ECO:0000313" key="1">
    <source>
        <dbReference type="EMBL" id="OWK44393.1"/>
    </source>
</evidence>
<dbReference type="AlphaFoldDB" id="A0A225DTM4"/>
<sequence length="672" mass="73415">MAGNDLEEPTALIFDHPGLKAERLKDRKFKVSIAANVPAGTYDLRVVGKYGVSNPRLFAVSSGLVEVEKERKKANDTPETAQVVAVNTAVNGVADGNREDFYRFAAKKGQRVTAECRAQQLDSFLDATMSLTDADGKLIASNGDYFGRDPFVDFIAPRDGDYCIGLHDLSYRGGQPYRLIVTDHPQVENVFPRVIQAGKPTTLTVYGRNLGTRAKPSEWKVNDLPLDALSEEVTAPADLLSTGAYHFFDHPAAHSVLPTAATCTLTGFQTRHTIDGRTVNGVPVLVTDTPVTLEHEPNDDPTAPQKIGLPAVVAGRFDRERDADWYEFETTADGAYSFDVYCERIGGRADPYLVVLDDKDQRVGELDDYGHRMNAFDGHLRDPSGSINLAAKRKYRVLVQDRYRRGGARYQYVLTIHRPTPDFYPAVIHGQNPGPAATVLRRGDAQALDVVIHAQGGYTGPVTFTAEGLPKGLHVAPTTITNDTRGSLVLWADADAPDYVGPIKLIASGKRGDEVIRREVRGYTRVTSDQQYSASRPVREWVVAVLPEPAPFALRFEKDRVEVEAGKKVELKLRVDRPRPEFQGPITVTQPALPSGIKGMQVTVGGDKSETTITFEVQAGTRPGDHTVTVVGQAQVPFVKEAKPGTKPTTLAFRPAQPVTLVVTQPVTAAKK</sequence>
<organism evidence="1 2">
    <name type="scientific">Fimbriiglobus ruber</name>
    <dbReference type="NCBI Taxonomy" id="1908690"/>
    <lineage>
        <taxon>Bacteria</taxon>
        <taxon>Pseudomonadati</taxon>
        <taxon>Planctomycetota</taxon>
        <taxon>Planctomycetia</taxon>
        <taxon>Gemmatales</taxon>
        <taxon>Gemmataceae</taxon>
        <taxon>Fimbriiglobus</taxon>
    </lineage>
</organism>
<proteinExistence type="predicted"/>
<dbReference type="RefSeq" id="WP_161967328.1">
    <property type="nucleotide sequence ID" value="NZ_NIDE01000003.1"/>
</dbReference>
<comment type="caution">
    <text evidence="1">The sequence shown here is derived from an EMBL/GenBank/DDBJ whole genome shotgun (WGS) entry which is preliminary data.</text>
</comment>
<gene>
    <name evidence="1" type="ORF">FRUB_02325</name>
</gene>
<dbReference type="Proteomes" id="UP000214646">
    <property type="component" value="Unassembled WGS sequence"/>
</dbReference>
<dbReference type="EMBL" id="NIDE01000003">
    <property type="protein sequence ID" value="OWK44393.1"/>
    <property type="molecule type" value="Genomic_DNA"/>
</dbReference>
<evidence type="ECO:0000313" key="2">
    <source>
        <dbReference type="Proteomes" id="UP000214646"/>
    </source>
</evidence>